<keyword evidence="3" id="KW-0812">Transmembrane</keyword>
<organism evidence="4 5">
    <name type="scientific">Nonomuraea spiralis</name>
    <dbReference type="NCBI Taxonomy" id="46182"/>
    <lineage>
        <taxon>Bacteria</taxon>
        <taxon>Bacillati</taxon>
        <taxon>Actinomycetota</taxon>
        <taxon>Actinomycetes</taxon>
        <taxon>Streptosporangiales</taxon>
        <taxon>Streptosporangiaceae</taxon>
        <taxon>Nonomuraea</taxon>
    </lineage>
</organism>
<dbReference type="EMBL" id="JBHMEI010000001">
    <property type="protein sequence ID" value="MFB9200116.1"/>
    <property type="molecule type" value="Genomic_DNA"/>
</dbReference>
<keyword evidence="3" id="KW-0472">Membrane</keyword>
<keyword evidence="5" id="KW-1185">Reference proteome</keyword>
<comment type="similarity">
    <text evidence="1">Belongs to the short-chain dehydrogenases/reductases (SDR) family.</text>
</comment>
<protein>
    <submittedName>
        <fullName evidence="4">SDR family oxidoreductase</fullName>
    </submittedName>
</protein>
<gene>
    <name evidence="4" type="ORF">ACFFV7_02830</name>
</gene>
<dbReference type="SUPFAM" id="SSF51735">
    <property type="entry name" value="NAD(P)-binding Rossmann-fold domains"/>
    <property type="match status" value="1"/>
</dbReference>
<keyword evidence="2" id="KW-0560">Oxidoreductase</keyword>
<dbReference type="RefSeq" id="WP_189645708.1">
    <property type="nucleotide sequence ID" value="NZ_BMRC01000001.1"/>
</dbReference>
<dbReference type="PRINTS" id="PR00081">
    <property type="entry name" value="GDHRDH"/>
</dbReference>
<dbReference type="PANTHER" id="PTHR43477">
    <property type="entry name" value="DIHYDROANTICAPSIN 7-DEHYDROGENASE"/>
    <property type="match status" value="1"/>
</dbReference>
<dbReference type="InterPro" id="IPR051122">
    <property type="entry name" value="SDR_DHRS6-like"/>
</dbReference>
<evidence type="ECO:0000256" key="1">
    <source>
        <dbReference type="ARBA" id="ARBA00006484"/>
    </source>
</evidence>
<accession>A0ABV5I6P0</accession>
<dbReference type="InterPro" id="IPR002347">
    <property type="entry name" value="SDR_fam"/>
</dbReference>
<dbReference type="InterPro" id="IPR036291">
    <property type="entry name" value="NAD(P)-bd_dom_sf"/>
</dbReference>
<proteinExistence type="inferred from homology"/>
<dbReference type="Pfam" id="PF13561">
    <property type="entry name" value="adh_short_C2"/>
    <property type="match status" value="1"/>
</dbReference>
<dbReference type="Proteomes" id="UP001589647">
    <property type="component" value="Unassembled WGS sequence"/>
</dbReference>
<reference evidence="4 5" key="1">
    <citation type="submission" date="2024-09" db="EMBL/GenBank/DDBJ databases">
        <authorList>
            <person name="Sun Q."/>
            <person name="Mori K."/>
        </authorList>
    </citation>
    <scope>NUCLEOTIDE SEQUENCE [LARGE SCALE GENOMIC DNA]</scope>
    <source>
        <strain evidence="4 5">CCM 3426</strain>
    </source>
</reference>
<sequence>MTVDTLAPVPVGLPLPAALDGRTVVVVGGSSGIGLAAGALLASVGARVVLVARDRDRLAAAVEQVRTPASTVIGIAADGTDEDDLRRVLDEAGGPVDHVLVTAGGLAGGPFLDTPADRLRQAVDGRFWGAYGAARVAARAMAPGGSITFSSGLYLQRPIPGAAAAIAILGAVEGLTRTLAVELAPLRLRVNAVRYGVVDTPLSRGSLGLDGDEAVAAAGRGMPLGRFGTAQEAASASLFLMTNNFVTGTVLTVDGGQTLV</sequence>
<keyword evidence="3" id="KW-1133">Transmembrane helix</keyword>
<feature type="transmembrane region" description="Helical" evidence="3">
    <location>
        <begin position="24"/>
        <end position="50"/>
    </location>
</feature>
<evidence type="ECO:0000256" key="3">
    <source>
        <dbReference type="SAM" id="Phobius"/>
    </source>
</evidence>
<evidence type="ECO:0000313" key="5">
    <source>
        <dbReference type="Proteomes" id="UP001589647"/>
    </source>
</evidence>
<dbReference type="Gene3D" id="3.40.50.720">
    <property type="entry name" value="NAD(P)-binding Rossmann-like Domain"/>
    <property type="match status" value="1"/>
</dbReference>
<dbReference type="PANTHER" id="PTHR43477:SF1">
    <property type="entry name" value="DIHYDROANTICAPSIN 7-DEHYDROGENASE"/>
    <property type="match status" value="1"/>
</dbReference>
<comment type="caution">
    <text evidence="4">The sequence shown here is derived from an EMBL/GenBank/DDBJ whole genome shotgun (WGS) entry which is preliminary data.</text>
</comment>
<name>A0ABV5I6P0_9ACTN</name>
<evidence type="ECO:0000313" key="4">
    <source>
        <dbReference type="EMBL" id="MFB9200116.1"/>
    </source>
</evidence>
<evidence type="ECO:0000256" key="2">
    <source>
        <dbReference type="ARBA" id="ARBA00023002"/>
    </source>
</evidence>